<dbReference type="GO" id="GO:0016747">
    <property type="term" value="F:acyltransferase activity, transferring groups other than amino-acyl groups"/>
    <property type="evidence" value="ECO:0007669"/>
    <property type="project" value="InterPro"/>
</dbReference>
<dbReference type="AlphaFoldDB" id="A0A4V2J4K5"/>
<comment type="caution">
    <text evidence="4">The sequence shown here is derived from an EMBL/GenBank/DDBJ whole genome shotgun (WGS) entry which is preliminary data.</text>
</comment>
<organism evidence="4 5">
    <name type="scientific">Paenibacillus thalictri</name>
    <dbReference type="NCBI Taxonomy" id="2527873"/>
    <lineage>
        <taxon>Bacteria</taxon>
        <taxon>Bacillati</taxon>
        <taxon>Bacillota</taxon>
        <taxon>Bacilli</taxon>
        <taxon>Bacillales</taxon>
        <taxon>Paenibacillaceae</taxon>
        <taxon>Paenibacillus</taxon>
    </lineage>
</organism>
<dbReference type="EMBL" id="SIRE01000005">
    <property type="protein sequence ID" value="TBL80201.1"/>
    <property type="molecule type" value="Genomic_DNA"/>
</dbReference>
<reference evidence="4 5" key="1">
    <citation type="submission" date="2019-02" db="EMBL/GenBank/DDBJ databases">
        <title>Paenibacillus sp. nov., isolated from surface-sterilized tissue of Thalictrum simplex L.</title>
        <authorList>
            <person name="Tuo L."/>
        </authorList>
    </citation>
    <scope>NUCLEOTIDE SEQUENCE [LARGE SCALE GENOMIC DNA]</scope>
    <source>
        <strain evidence="4 5">N2SHLJ1</strain>
    </source>
</reference>
<dbReference type="InterPro" id="IPR016181">
    <property type="entry name" value="Acyl_CoA_acyltransferase"/>
</dbReference>
<dbReference type="InterPro" id="IPR000182">
    <property type="entry name" value="GNAT_dom"/>
</dbReference>
<dbReference type="Proteomes" id="UP000293142">
    <property type="component" value="Unassembled WGS sequence"/>
</dbReference>
<keyword evidence="5" id="KW-1185">Reference proteome</keyword>
<dbReference type="PANTHER" id="PTHR43420">
    <property type="entry name" value="ACETYLTRANSFERASE"/>
    <property type="match status" value="1"/>
</dbReference>
<dbReference type="SUPFAM" id="SSF55729">
    <property type="entry name" value="Acyl-CoA N-acyltransferases (Nat)"/>
    <property type="match status" value="1"/>
</dbReference>
<dbReference type="InterPro" id="IPR050680">
    <property type="entry name" value="YpeA/RimI_acetyltransf"/>
</dbReference>
<sequence length="345" mass="38533">MRNFPRFAKKPPTKIWPPTLSNVRLKTGKAITSACKRRYNTGNLQLFKPQALTTVPEAFYLPKFMLYIYSLLCIFIINGKEIMTLIANGIDTNTVQLLEQLAFNTWPAAMQWRYGDWTVRCSGAFTKRANSVFTAGPLPGHDGWLEEIETFYKRQDLPPQFHLSPASPVGLDELLERCGYNKDTVTSVYIADCRAAAESLPGTSRLNTTIEVLISDQPNAAWIGGFLEAEGFPEARRPFYEGLFARIAPRSRFITVVADGRTAGLGTVVIERGWAGFINVVTHPAFRGQGIGKQIVQQLAAEALLLGAQRLYLQVVADNAPAIALYQKLGFTWAYDYHYRVKSVT</sequence>
<evidence type="ECO:0000256" key="2">
    <source>
        <dbReference type="ARBA" id="ARBA00023315"/>
    </source>
</evidence>
<protein>
    <submittedName>
        <fullName evidence="4">GNAT family N-acetyltransferase</fullName>
    </submittedName>
</protein>
<feature type="domain" description="N-acetyltransferase" evidence="3">
    <location>
        <begin position="211"/>
        <end position="345"/>
    </location>
</feature>
<name>A0A4V2J4K5_9BACL</name>
<dbReference type="PROSITE" id="PS51186">
    <property type="entry name" value="GNAT"/>
    <property type="match status" value="1"/>
</dbReference>
<dbReference type="CDD" id="cd04301">
    <property type="entry name" value="NAT_SF"/>
    <property type="match status" value="1"/>
</dbReference>
<dbReference type="OrthoDB" id="9805924at2"/>
<accession>A0A4V2J4K5</accession>
<dbReference type="Gene3D" id="3.40.630.30">
    <property type="match status" value="1"/>
</dbReference>
<proteinExistence type="predicted"/>
<evidence type="ECO:0000259" key="3">
    <source>
        <dbReference type="PROSITE" id="PS51186"/>
    </source>
</evidence>
<evidence type="ECO:0000256" key="1">
    <source>
        <dbReference type="ARBA" id="ARBA00022679"/>
    </source>
</evidence>
<gene>
    <name evidence="4" type="ORF">EYB31_07205</name>
</gene>
<dbReference type="Pfam" id="PF00583">
    <property type="entry name" value="Acetyltransf_1"/>
    <property type="match status" value="1"/>
</dbReference>
<keyword evidence="1 4" id="KW-0808">Transferase</keyword>
<keyword evidence="2" id="KW-0012">Acyltransferase</keyword>
<evidence type="ECO:0000313" key="4">
    <source>
        <dbReference type="EMBL" id="TBL80201.1"/>
    </source>
</evidence>
<evidence type="ECO:0000313" key="5">
    <source>
        <dbReference type="Proteomes" id="UP000293142"/>
    </source>
</evidence>